<evidence type="ECO:0000313" key="2">
    <source>
        <dbReference type="EMBL" id="JAP10247.1"/>
    </source>
</evidence>
<protein>
    <submittedName>
        <fullName evidence="2">Putative ovule protein</fullName>
    </submittedName>
</protein>
<keyword evidence="1" id="KW-0472">Membrane</keyword>
<feature type="transmembrane region" description="Helical" evidence="1">
    <location>
        <begin position="30"/>
        <end position="49"/>
    </location>
</feature>
<organism evidence="2">
    <name type="scientific">Solanum chacoense</name>
    <name type="common">Chaco potato</name>
    <dbReference type="NCBI Taxonomy" id="4108"/>
    <lineage>
        <taxon>Eukaryota</taxon>
        <taxon>Viridiplantae</taxon>
        <taxon>Streptophyta</taxon>
        <taxon>Embryophyta</taxon>
        <taxon>Tracheophyta</taxon>
        <taxon>Spermatophyta</taxon>
        <taxon>Magnoliopsida</taxon>
        <taxon>eudicotyledons</taxon>
        <taxon>Gunneridae</taxon>
        <taxon>Pentapetalae</taxon>
        <taxon>asterids</taxon>
        <taxon>lamiids</taxon>
        <taxon>Solanales</taxon>
        <taxon>Solanaceae</taxon>
        <taxon>Solanoideae</taxon>
        <taxon>Solaneae</taxon>
        <taxon>Solanum</taxon>
    </lineage>
</organism>
<reference evidence="2" key="1">
    <citation type="submission" date="2015-12" db="EMBL/GenBank/DDBJ databases">
        <title>Gene expression during late stages of embryo sac development: a critical building block for successful pollen-pistil interactions.</title>
        <authorList>
            <person name="Liu Y."/>
            <person name="Joly V."/>
            <person name="Sabar M."/>
            <person name="Matton D.P."/>
        </authorList>
    </citation>
    <scope>NUCLEOTIDE SEQUENCE</scope>
</reference>
<proteinExistence type="predicted"/>
<keyword evidence="1" id="KW-1133">Transmembrane helix</keyword>
<sequence length="90" mass="10073">MHYFHTIFPVPSSTSSNEVSICLVPRKSETFSLSTMFFTSTVFAVVWHASEKNVNMATKCMDCLNVPMMATYLLLDYTAISLLLTVLPSL</sequence>
<dbReference type="EMBL" id="GEDG01033452">
    <property type="protein sequence ID" value="JAP10247.1"/>
    <property type="molecule type" value="Transcribed_RNA"/>
</dbReference>
<evidence type="ECO:0000256" key="1">
    <source>
        <dbReference type="SAM" id="Phobius"/>
    </source>
</evidence>
<accession>A0A0V0GRE8</accession>
<feature type="transmembrane region" description="Helical" evidence="1">
    <location>
        <begin position="69"/>
        <end position="87"/>
    </location>
</feature>
<name>A0A0V0GRE8_SOLCH</name>
<dbReference type="AlphaFoldDB" id="A0A0V0GRE8"/>
<keyword evidence="1" id="KW-0812">Transmembrane</keyword>